<dbReference type="EMBL" id="CAFBQA010000035">
    <property type="protein sequence ID" value="CAB5038258.1"/>
    <property type="molecule type" value="Genomic_DNA"/>
</dbReference>
<reference evidence="10" key="1">
    <citation type="submission" date="2020-05" db="EMBL/GenBank/DDBJ databases">
        <authorList>
            <person name="Chiriac C."/>
            <person name="Salcher M."/>
            <person name="Ghai R."/>
            <person name="Kavagutti S V."/>
        </authorList>
    </citation>
    <scope>NUCLEOTIDE SEQUENCE</scope>
</reference>
<dbReference type="EMBL" id="CAEZZQ010000049">
    <property type="protein sequence ID" value="CAB4776531.1"/>
    <property type="molecule type" value="Genomic_DNA"/>
</dbReference>
<dbReference type="PANTHER" id="PTHR36974:SF1">
    <property type="entry name" value="DOXX FAMILY MEMBRANE PROTEIN"/>
    <property type="match status" value="1"/>
</dbReference>
<evidence type="ECO:0000259" key="6">
    <source>
        <dbReference type="Pfam" id="PF07291"/>
    </source>
</evidence>
<dbReference type="AlphaFoldDB" id="A0A6J7T7W3"/>
<dbReference type="PANTHER" id="PTHR36974">
    <property type="entry name" value="MEMBRANE PROTEIN-RELATED"/>
    <property type="match status" value="1"/>
</dbReference>
<sequence length="136" mass="15187">MGDADETSLGYLTQVTTSNSARVLAAFLLFAGIAHIVNPKFFDAIIPHFLPLSARFWTISSGIFEIAVGLLVLNAKTTPTAGLLAALLFIAVFPGNLYMAWLWRHRSFWEQAIAYVRLPLQIPLILWGLSIWRSRK</sequence>
<proteinExistence type="predicted"/>
<feature type="transmembrane region" description="Helical" evidence="5">
    <location>
        <begin position="20"/>
        <end position="42"/>
    </location>
</feature>
<evidence type="ECO:0000256" key="1">
    <source>
        <dbReference type="ARBA" id="ARBA00004141"/>
    </source>
</evidence>
<dbReference type="Pfam" id="PF07291">
    <property type="entry name" value="MauE"/>
    <property type="match status" value="1"/>
</dbReference>
<feature type="transmembrane region" description="Helical" evidence="5">
    <location>
        <begin position="54"/>
        <end position="75"/>
    </location>
</feature>
<feature type="transmembrane region" description="Helical" evidence="5">
    <location>
        <begin position="81"/>
        <end position="102"/>
    </location>
</feature>
<comment type="subcellular location">
    <subcellularLocation>
        <location evidence="1">Membrane</location>
        <topology evidence="1">Multi-pass membrane protein</topology>
    </subcellularLocation>
</comment>
<protein>
    <submittedName>
        <fullName evidence="10">Unannotated protein</fullName>
    </submittedName>
</protein>
<accession>A0A6J7T7W3</accession>
<dbReference type="EMBL" id="CAFBQF010000036">
    <property type="protein sequence ID" value="CAB5049605.1"/>
    <property type="molecule type" value="Genomic_DNA"/>
</dbReference>
<evidence type="ECO:0000313" key="10">
    <source>
        <dbReference type="EMBL" id="CAB5049605.1"/>
    </source>
</evidence>
<evidence type="ECO:0000313" key="8">
    <source>
        <dbReference type="EMBL" id="CAB4776531.1"/>
    </source>
</evidence>
<dbReference type="EMBL" id="CAEZXW010000027">
    <property type="protein sequence ID" value="CAB4700403.1"/>
    <property type="molecule type" value="Genomic_DNA"/>
</dbReference>
<gene>
    <name evidence="7" type="ORF">UFOPK2593_00602</name>
    <name evidence="8" type="ORF">UFOPK2894_00900</name>
    <name evidence="9" type="ORF">UFOPK4234_00767</name>
    <name evidence="10" type="ORF">UFOPK4295_00815</name>
</gene>
<dbReference type="GO" id="GO:0016020">
    <property type="term" value="C:membrane"/>
    <property type="evidence" value="ECO:0007669"/>
    <property type="project" value="UniProtKB-SubCell"/>
</dbReference>
<organism evidence="10">
    <name type="scientific">freshwater metagenome</name>
    <dbReference type="NCBI Taxonomy" id="449393"/>
    <lineage>
        <taxon>unclassified sequences</taxon>
        <taxon>metagenomes</taxon>
        <taxon>ecological metagenomes</taxon>
    </lineage>
</organism>
<dbReference type="InterPro" id="IPR009908">
    <property type="entry name" value="Methylamine_util_MauE"/>
</dbReference>
<evidence type="ECO:0000256" key="5">
    <source>
        <dbReference type="SAM" id="Phobius"/>
    </source>
</evidence>
<evidence type="ECO:0000256" key="3">
    <source>
        <dbReference type="ARBA" id="ARBA00022989"/>
    </source>
</evidence>
<dbReference type="GO" id="GO:0030416">
    <property type="term" value="P:methylamine metabolic process"/>
    <property type="evidence" value="ECO:0007669"/>
    <property type="project" value="InterPro"/>
</dbReference>
<name>A0A6J7T7W3_9ZZZZ</name>
<evidence type="ECO:0000256" key="2">
    <source>
        <dbReference type="ARBA" id="ARBA00022692"/>
    </source>
</evidence>
<keyword evidence="4 5" id="KW-0472">Membrane</keyword>
<evidence type="ECO:0000313" key="9">
    <source>
        <dbReference type="EMBL" id="CAB5038258.1"/>
    </source>
</evidence>
<feature type="transmembrane region" description="Helical" evidence="5">
    <location>
        <begin position="114"/>
        <end position="132"/>
    </location>
</feature>
<keyword evidence="3 5" id="KW-1133">Transmembrane helix</keyword>
<feature type="domain" description="Methylamine utilisation protein MauE" evidence="6">
    <location>
        <begin position="21"/>
        <end position="106"/>
    </location>
</feature>
<evidence type="ECO:0000256" key="4">
    <source>
        <dbReference type="ARBA" id="ARBA00023136"/>
    </source>
</evidence>
<evidence type="ECO:0000313" key="7">
    <source>
        <dbReference type="EMBL" id="CAB4700403.1"/>
    </source>
</evidence>
<keyword evidence="2 5" id="KW-0812">Transmembrane</keyword>